<dbReference type="Gene3D" id="3.10.180.10">
    <property type="entry name" value="2,3-Dihydroxybiphenyl 1,2-Dioxygenase, domain 1"/>
    <property type="match status" value="2"/>
</dbReference>
<name>A0A1W7A869_9STAP</name>
<dbReference type="PANTHER" id="PTHR36110">
    <property type="entry name" value="RING-CLEAVING DIOXYGENASE MHQE-RELATED"/>
    <property type="match status" value="1"/>
</dbReference>
<dbReference type="GeneID" id="35294312"/>
<dbReference type="KEGG" id="mcak:MCCS_01560"/>
<keyword evidence="2" id="KW-0223">Dioxygenase</keyword>
<organism evidence="2 3">
    <name type="scientific">Macrococcoides canis</name>
    <dbReference type="NCBI Taxonomy" id="1855823"/>
    <lineage>
        <taxon>Bacteria</taxon>
        <taxon>Bacillati</taxon>
        <taxon>Bacillota</taxon>
        <taxon>Bacilli</taxon>
        <taxon>Bacillales</taxon>
        <taxon>Staphylococcaceae</taxon>
        <taxon>Macrococcoides</taxon>
    </lineage>
</organism>
<dbReference type="PANTHER" id="PTHR36110:SF4">
    <property type="entry name" value="RING-CLEAVING DIOXYGENASE MHQA-RELATED"/>
    <property type="match status" value="1"/>
</dbReference>
<sequence length="322" mass="37524">MTIIHHVSIINRKAEPSFHFYRNVLGLDLMMKTVNQDDNQMYHLFFGDAKGQPGTEVTIFEIEDGADKQFGTNAIERLIFKVHSTEALYFWMERFDAFNVCHYGLEHINGRDTVRFEAPDNTMLGLTVVHHDDNNVYPGPEHTDIPEDFRILSLDAIQVRVKYARATINELERYYGFKATDETSFFETDRQVTILRNQSSRFTHEIHIIHDNDNEDEVTGIGSIHHLALSIEGIAELEALHKALSDRNFYLSPIKNREFFQSLYYREPNNILIEVATMEGHKIHQPDKDATQFYDIPLVLPDYLENKREKIEHLLKKKEGRA</sequence>
<dbReference type="InterPro" id="IPR052537">
    <property type="entry name" value="Extradiol_RC_dioxygenase"/>
</dbReference>
<dbReference type="Pfam" id="PF00903">
    <property type="entry name" value="Glyoxalase"/>
    <property type="match status" value="1"/>
</dbReference>
<keyword evidence="3" id="KW-1185">Reference proteome</keyword>
<feature type="domain" description="VOC" evidence="1">
    <location>
        <begin position="153"/>
        <end position="278"/>
    </location>
</feature>
<dbReference type="InterPro" id="IPR037523">
    <property type="entry name" value="VOC_core"/>
</dbReference>
<protein>
    <submittedName>
        <fullName evidence="2">Ring-cleaving dioxygenase MhqA</fullName>
        <ecNumber evidence="2">1.13.11.-</ecNumber>
    </submittedName>
</protein>
<dbReference type="InterPro" id="IPR029068">
    <property type="entry name" value="Glyas_Bleomycin-R_OHBP_Dase"/>
</dbReference>
<evidence type="ECO:0000259" key="1">
    <source>
        <dbReference type="PROSITE" id="PS51819"/>
    </source>
</evidence>
<gene>
    <name evidence="2" type="primary">mhqA_2</name>
    <name evidence="2" type="ORF">MCCS_01560</name>
</gene>
<keyword evidence="2" id="KW-0560">Oxidoreductase</keyword>
<dbReference type="GO" id="GO:0051213">
    <property type="term" value="F:dioxygenase activity"/>
    <property type="evidence" value="ECO:0007669"/>
    <property type="project" value="UniProtKB-KW"/>
</dbReference>
<dbReference type="OrthoDB" id="9785698at2"/>
<dbReference type="STRING" id="1855823.MCCS_01560"/>
<dbReference type="RefSeq" id="WP_086041545.1">
    <property type="nucleotide sequence ID" value="NZ_CBCRZA010000011.1"/>
</dbReference>
<accession>A0A1W7A869</accession>
<evidence type="ECO:0000313" key="2">
    <source>
        <dbReference type="EMBL" id="ARQ05827.1"/>
    </source>
</evidence>
<dbReference type="PROSITE" id="PS51819">
    <property type="entry name" value="VOC"/>
    <property type="match status" value="1"/>
</dbReference>
<dbReference type="InterPro" id="IPR004360">
    <property type="entry name" value="Glyas_Fos-R_dOase_dom"/>
</dbReference>
<dbReference type="EC" id="1.13.11.-" evidence="2"/>
<evidence type="ECO:0000313" key="3">
    <source>
        <dbReference type="Proteomes" id="UP000194154"/>
    </source>
</evidence>
<reference evidence="2 3" key="1">
    <citation type="journal article" date="2017" name="Int. J. Syst. Evol. Microbiol.">
        <title>Macrococcus canis sp. nov., a skin bacterium associated with infections in dogs.</title>
        <authorList>
            <person name="Gobeli Brawand S."/>
            <person name="Cotting K."/>
            <person name="Gomez-Sanz E."/>
            <person name="Collaud A."/>
            <person name="Thomann A."/>
            <person name="Brodard I."/>
            <person name="Rodriguez-Campos S."/>
            <person name="Strauss C."/>
            <person name="Perreten V."/>
        </authorList>
    </citation>
    <scope>NUCLEOTIDE SEQUENCE [LARGE SCALE GENOMIC DNA]</scope>
    <source>
        <strain evidence="2 3">KM45013</strain>
    </source>
</reference>
<dbReference type="SUPFAM" id="SSF54593">
    <property type="entry name" value="Glyoxalase/Bleomycin resistance protein/Dihydroxybiphenyl dioxygenase"/>
    <property type="match status" value="1"/>
</dbReference>
<proteinExistence type="predicted"/>
<dbReference type="AlphaFoldDB" id="A0A1W7A869"/>
<dbReference type="Proteomes" id="UP000194154">
    <property type="component" value="Chromosome"/>
</dbReference>
<dbReference type="EMBL" id="CP021059">
    <property type="protein sequence ID" value="ARQ05827.1"/>
    <property type="molecule type" value="Genomic_DNA"/>
</dbReference>